<keyword evidence="3" id="KW-1185">Reference proteome</keyword>
<reference evidence="2" key="1">
    <citation type="submission" date="2020-04" db="EMBL/GenBank/DDBJ databases">
        <title>Nitratireductor sp. nov. isolated from mangrove soil.</title>
        <authorList>
            <person name="Ye Y."/>
        </authorList>
    </citation>
    <scope>NUCLEOTIDE SEQUENCE</scope>
    <source>
        <strain evidence="2">SY7</strain>
    </source>
</reference>
<feature type="compositionally biased region" description="Basic residues" evidence="1">
    <location>
        <begin position="27"/>
        <end position="37"/>
    </location>
</feature>
<evidence type="ECO:0000256" key="1">
    <source>
        <dbReference type="SAM" id="MobiDB-lite"/>
    </source>
</evidence>
<organism evidence="2 3">
    <name type="scientific">Nitratireductor mangrovi</name>
    <dbReference type="NCBI Taxonomy" id="2599600"/>
    <lineage>
        <taxon>Bacteria</taxon>
        <taxon>Pseudomonadati</taxon>
        <taxon>Pseudomonadota</taxon>
        <taxon>Alphaproteobacteria</taxon>
        <taxon>Hyphomicrobiales</taxon>
        <taxon>Phyllobacteriaceae</taxon>
        <taxon>Nitratireductor</taxon>
    </lineage>
</organism>
<proteinExistence type="predicted"/>
<dbReference type="EMBL" id="CP042301">
    <property type="protein sequence ID" value="QIS94651.1"/>
    <property type="molecule type" value="Genomic_DNA"/>
</dbReference>
<gene>
    <name evidence="2" type="ORF">FQ775_23910</name>
</gene>
<protein>
    <submittedName>
        <fullName evidence="2">Uncharacterized protein</fullName>
    </submittedName>
</protein>
<evidence type="ECO:0000313" key="3">
    <source>
        <dbReference type="Proteomes" id="UP000321389"/>
    </source>
</evidence>
<evidence type="ECO:0000313" key="2">
    <source>
        <dbReference type="EMBL" id="QIS94651.1"/>
    </source>
</evidence>
<name>A0A6H0DYC5_9HYPH</name>
<feature type="region of interest" description="Disordered" evidence="1">
    <location>
        <begin position="21"/>
        <end position="49"/>
    </location>
</feature>
<dbReference type="AlphaFoldDB" id="A0A6H0DYC5"/>
<dbReference type="KEGG" id="niy:FQ775_23910"/>
<accession>A0A6H0DYC5</accession>
<dbReference type="Proteomes" id="UP000321389">
    <property type="component" value="Chromosome"/>
</dbReference>
<sequence>MSIFGSLRGFLAETSDIMAHARTGRPANRRPGNRRRQAVTWPATRAKTT</sequence>
<dbReference type="RefSeq" id="WP_167812866.1">
    <property type="nucleotide sequence ID" value="NZ_CP042301.2"/>
</dbReference>